<dbReference type="EMBL" id="KQ435732">
    <property type="protein sequence ID" value="KOX77491.1"/>
    <property type="molecule type" value="Genomic_DNA"/>
</dbReference>
<dbReference type="AlphaFoldDB" id="A0A0N0BII3"/>
<proteinExistence type="inferred from homology"/>
<feature type="region of interest" description="Disordered" evidence="6">
    <location>
        <begin position="92"/>
        <end position="199"/>
    </location>
</feature>
<feature type="compositionally biased region" description="Basic residues" evidence="6">
    <location>
        <begin position="176"/>
        <end position="199"/>
    </location>
</feature>
<evidence type="ECO:0000256" key="3">
    <source>
        <dbReference type="ARBA" id="ARBA00015520"/>
    </source>
</evidence>
<dbReference type="InterPro" id="IPR019186">
    <property type="entry name" value="Nucleolar_protein_12"/>
</dbReference>
<evidence type="ECO:0000256" key="4">
    <source>
        <dbReference type="ARBA" id="ARBA00023054"/>
    </source>
</evidence>
<dbReference type="STRING" id="166423.A0A0N0BII3"/>
<comment type="subcellular location">
    <subcellularLocation>
        <location evidence="1">Nucleus</location>
        <location evidence="1">Nucleolus</location>
    </subcellularLocation>
</comment>
<dbReference type="GO" id="GO:0005730">
    <property type="term" value="C:nucleolus"/>
    <property type="evidence" value="ECO:0007669"/>
    <property type="project" value="UniProtKB-SubCell"/>
</dbReference>
<dbReference type="OrthoDB" id="551633at2759"/>
<evidence type="ECO:0000313" key="7">
    <source>
        <dbReference type="EMBL" id="KOX77491.1"/>
    </source>
</evidence>
<comment type="similarity">
    <text evidence="2">Belongs to the RRP17 family.</text>
</comment>
<feature type="compositionally biased region" description="Basic and acidic residues" evidence="6">
    <location>
        <begin position="165"/>
        <end position="175"/>
    </location>
</feature>
<dbReference type="GO" id="GO:0019843">
    <property type="term" value="F:rRNA binding"/>
    <property type="evidence" value="ECO:0007669"/>
    <property type="project" value="TreeGrafter"/>
</dbReference>
<dbReference type="PANTHER" id="PTHR14577:SF0">
    <property type="entry name" value="NUCLEOLAR PROTEIN 12"/>
    <property type="match status" value="1"/>
</dbReference>
<accession>A0A0N0BII3</accession>
<dbReference type="Pfam" id="PF09805">
    <property type="entry name" value="Nop25"/>
    <property type="match status" value="1"/>
</dbReference>
<sequence length="199" mass="23917">MQPKLLNVNRTPSQPKKRKKITLVFDENKRREFLTGFRKRKLQRKQKAKEDLQQRLKEERKRIKQEEKYETEGHTISILELNTADLAEKNTLIGENKDINEMKSDEEEESDGDSRNNEEIVGMPLNEKKQPRNLRENSKENFKEKQIENRKDLKKAIKRASLKQVKMERQKNKKESIRKRRRVEKAKKRSGKLKRKSDH</sequence>
<protein>
    <recommendedName>
        <fullName evidence="3">Nucleolar protein 12</fullName>
    </recommendedName>
</protein>
<evidence type="ECO:0000256" key="5">
    <source>
        <dbReference type="ARBA" id="ARBA00023242"/>
    </source>
</evidence>
<feature type="compositionally biased region" description="Basic and acidic residues" evidence="6">
    <location>
        <begin position="48"/>
        <end position="71"/>
    </location>
</feature>
<dbReference type="Proteomes" id="UP000053105">
    <property type="component" value="Unassembled WGS sequence"/>
</dbReference>
<gene>
    <name evidence="7" type="ORF">WN51_09815</name>
</gene>
<dbReference type="PANTHER" id="PTHR14577">
    <property type="entry name" value="NUCLEOLAR PROTEIN 12"/>
    <property type="match status" value="1"/>
</dbReference>
<evidence type="ECO:0000256" key="1">
    <source>
        <dbReference type="ARBA" id="ARBA00004604"/>
    </source>
</evidence>
<feature type="region of interest" description="Disordered" evidence="6">
    <location>
        <begin position="40"/>
        <end position="71"/>
    </location>
</feature>
<keyword evidence="8" id="KW-1185">Reference proteome</keyword>
<evidence type="ECO:0000256" key="6">
    <source>
        <dbReference type="SAM" id="MobiDB-lite"/>
    </source>
</evidence>
<evidence type="ECO:0000256" key="2">
    <source>
        <dbReference type="ARBA" id="ARBA00007175"/>
    </source>
</evidence>
<reference evidence="7 8" key="1">
    <citation type="submission" date="2015-07" db="EMBL/GenBank/DDBJ databases">
        <title>The genome of Melipona quadrifasciata.</title>
        <authorList>
            <person name="Pan H."/>
            <person name="Kapheim K."/>
        </authorList>
    </citation>
    <scope>NUCLEOTIDE SEQUENCE [LARGE SCALE GENOMIC DNA]</scope>
    <source>
        <strain evidence="7">0111107301</strain>
        <tissue evidence="7">Whole body</tissue>
    </source>
</reference>
<keyword evidence="5" id="KW-0539">Nucleus</keyword>
<keyword evidence="4" id="KW-0175">Coiled coil</keyword>
<organism evidence="7 8">
    <name type="scientific">Melipona quadrifasciata</name>
    <dbReference type="NCBI Taxonomy" id="166423"/>
    <lineage>
        <taxon>Eukaryota</taxon>
        <taxon>Metazoa</taxon>
        <taxon>Ecdysozoa</taxon>
        <taxon>Arthropoda</taxon>
        <taxon>Hexapoda</taxon>
        <taxon>Insecta</taxon>
        <taxon>Pterygota</taxon>
        <taxon>Neoptera</taxon>
        <taxon>Endopterygota</taxon>
        <taxon>Hymenoptera</taxon>
        <taxon>Apocrita</taxon>
        <taxon>Aculeata</taxon>
        <taxon>Apoidea</taxon>
        <taxon>Anthophila</taxon>
        <taxon>Apidae</taxon>
        <taxon>Melipona</taxon>
    </lineage>
</organism>
<name>A0A0N0BII3_9HYME</name>
<feature type="compositionally biased region" description="Basic and acidic residues" evidence="6">
    <location>
        <begin position="126"/>
        <end position="155"/>
    </location>
</feature>
<evidence type="ECO:0000313" key="8">
    <source>
        <dbReference type="Proteomes" id="UP000053105"/>
    </source>
</evidence>